<name>A0A9P4IFN6_9PEZI</name>
<dbReference type="PANTHER" id="PTHR38409">
    <property type="entry name" value="MDM10-COMPLEMENTING PROTEIN 1"/>
    <property type="match status" value="1"/>
</dbReference>
<keyword evidence="2" id="KW-1133">Transmembrane helix</keyword>
<keyword evidence="2" id="KW-0472">Membrane</keyword>
<feature type="transmembrane region" description="Helical" evidence="2">
    <location>
        <begin position="74"/>
        <end position="94"/>
    </location>
</feature>
<accession>A0A9P4IFN6</accession>
<dbReference type="Pfam" id="PF07950">
    <property type="entry name" value="MCP1_TM"/>
    <property type="match status" value="1"/>
</dbReference>
<proteinExistence type="predicted"/>
<evidence type="ECO:0000256" key="1">
    <source>
        <dbReference type="SAM" id="MobiDB-lite"/>
    </source>
</evidence>
<protein>
    <recommendedName>
        <fullName evidence="3">Mitochondrial adapter protein MCP1 transmembrane domain-containing protein</fullName>
    </recommendedName>
</protein>
<gene>
    <name evidence="4" type="ORF">NA57DRAFT_58194</name>
</gene>
<evidence type="ECO:0000313" key="4">
    <source>
        <dbReference type="EMBL" id="KAF2097622.1"/>
    </source>
</evidence>
<comment type="caution">
    <text evidence="4">The sequence shown here is derived from an EMBL/GenBank/DDBJ whole genome shotgun (WGS) entry which is preliminary data.</text>
</comment>
<dbReference type="AlphaFoldDB" id="A0A9P4IFN6"/>
<organism evidence="4 5">
    <name type="scientific">Rhizodiscina lignyota</name>
    <dbReference type="NCBI Taxonomy" id="1504668"/>
    <lineage>
        <taxon>Eukaryota</taxon>
        <taxon>Fungi</taxon>
        <taxon>Dikarya</taxon>
        <taxon>Ascomycota</taxon>
        <taxon>Pezizomycotina</taxon>
        <taxon>Dothideomycetes</taxon>
        <taxon>Pleosporomycetidae</taxon>
        <taxon>Aulographales</taxon>
        <taxon>Rhizodiscinaceae</taxon>
        <taxon>Rhizodiscina</taxon>
    </lineage>
</organism>
<feature type="compositionally biased region" description="Low complexity" evidence="1">
    <location>
        <begin position="32"/>
        <end position="42"/>
    </location>
</feature>
<keyword evidence="2" id="KW-0812">Transmembrane</keyword>
<evidence type="ECO:0000313" key="5">
    <source>
        <dbReference type="Proteomes" id="UP000799772"/>
    </source>
</evidence>
<reference evidence="4" key="1">
    <citation type="journal article" date="2020" name="Stud. Mycol.">
        <title>101 Dothideomycetes genomes: a test case for predicting lifestyles and emergence of pathogens.</title>
        <authorList>
            <person name="Haridas S."/>
            <person name="Albert R."/>
            <person name="Binder M."/>
            <person name="Bloem J."/>
            <person name="Labutti K."/>
            <person name="Salamov A."/>
            <person name="Andreopoulos B."/>
            <person name="Baker S."/>
            <person name="Barry K."/>
            <person name="Bills G."/>
            <person name="Bluhm B."/>
            <person name="Cannon C."/>
            <person name="Castanera R."/>
            <person name="Culley D."/>
            <person name="Daum C."/>
            <person name="Ezra D."/>
            <person name="Gonzalez J."/>
            <person name="Henrissat B."/>
            <person name="Kuo A."/>
            <person name="Liang C."/>
            <person name="Lipzen A."/>
            <person name="Lutzoni F."/>
            <person name="Magnuson J."/>
            <person name="Mondo S."/>
            <person name="Nolan M."/>
            <person name="Ohm R."/>
            <person name="Pangilinan J."/>
            <person name="Park H.-J."/>
            <person name="Ramirez L."/>
            <person name="Alfaro M."/>
            <person name="Sun H."/>
            <person name="Tritt A."/>
            <person name="Yoshinaga Y."/>
            <person name="Zwiers L.-H."/>
            <person name="Turgeon B."/>
            <person name="Goodwin S."/>
            <person name="Spatafora J."/>
            <person name="Crous P."/>
            <person name="Grigoriev I."/>
        </authorList>
    </citation>
    <scope>NUCLEOTIDE SEQUENCE</scope>
    <source>
        <strain evidence="4">CBS 133067</strain>
    </source>
</reference>
<sequence>MDEKRDSVASEAFGLQELEPSPVDETPFDNESSYFPPSSSSDRPPPILSRSTNLGLGSHGPVFYLTRLQKYSSYAFTLFTAAHLTNTAIIPLFTRSVHRADNYLLLTRPYYQSFPLEAIVVAAPLTIHILSGLTLRLYRRREIAKRYGAETHSQRRRIPWPKLSGTSALGLALVPLVGAHAFVNRILTLWQEGGNANIGLEYVAHGFARHPLASFAVYVPLLGVMSWHVVWGWARWLGWSPAQVTQGGYDGQISRKRRWYAVNAISAGLAVLWLAGGLGVVGRGGPSQGWLAKEYDGLFSRIPIFGPWL</sequence>
<feature type="transmembrane region" description="Helical" evidence="2">
    <location>
        <begin position="215"/>
        <end position="238"/>
    </location>
</feature>
<feature type="transmembrane region" description="Helical" evidence="2">
    <location>
        <begin position="259"/>
        <end position="281"/>
    </location>
</feature>
<evidence type="ECO:0000259" key="3">
    <source>
        <dbReference type="Pfam" id="PF07950"/>
    </source>
</evidence>
<dbReference type="GO" id="GO:0005741">
    <property type="term" value="C:mitochondrial outer membrane"/>
    <property type="evidence" value="ECO:0007669"/>
    <property type="project" value="TreeGrafter"/>
</dbReference>
<dbReference type="InterPro" id="IPR034804">
    <property type="entry name" value="SQR/QFR_C/D"/>
</dbReference>
<dbReference type="GO" id="GO:0007005">
    <property type="term" value="P:mitochondrion organization"/>
    <property type="evidence" value="ECO:0007669"/>
    <property type="project" value="TreeGrafter"/>
</dbReference>
<dbReference type="Proteomes" id="UP000799772">
    <property type="component" value="Unassembled WGS sequence"/>
</dbReference>
<dbReference type="PANTHER" id="PTHR38409:SF1">
    <property type="entry name" value="MITOCHONDRIAL ADAPTER PROTEIN MCP1"/>
    <property type="match status" value="1"/>
</dbReference>
<feature type="transmembrane region" description="Helical" evidence="2">
    <location>
        <begin position="163"/>
        <end position="183"/>
    </location>
</feature>
<feature type="region of interest" description="Disordered" evidence="1">
    <location>
        <begin position="1"/>
        <end position="52"/>
    </location>
</feature>
<dbReference type="InterPro" id="IPR039960">
    <property type="entry name" value="MCP1"/>
</dbReference>
<keyword evidence="5" id="KW-1185">Reference proteome</keyword>
<dbReference type="OrthoDB" id="10259513at2759"/>
<dbReference type="InterPro" id="IPR012472">
    <property type="entry name" value="MCP1_TM"/>
</dbReference>
<dbReference type="GO" id="GO:0055088">
    <property type="term" value="P:lipid homeostasis"/>
    <property type="evidence" value="ECO:0007669"/>
    <property type="project" value="InterPro"/>
</dbReference>
<feature type="domain" description="Mitochondrial adapter protein MCP1 transmembrane" evidence="3">
    <location>
        <begin position="175"/>
        <end position="285"/>
    </location>
</feature>
<evidence type="ECO:0000256" key="2">
    <source>
        <dbReference type="SAM" id="Phobius"/>
    </source>
</evidence>
<feature type="transmembrane region" description="Helical" evidence="2">
    <location>
        <begin position="114"/>
        <end position="138"/>
    </location>
</feature>
<dbReference type="SUPFAM" id="SSF81343">
    <property type="entry name" value="Fumarate reductase respiratory complex transmembrane subunits"/>
    <property type="match status" value="1"/>
</dbReference>
<dbReference type="EMBL" id="ML978128">
    <property type="protein sequence ID" value="KAF2097622.1"/>
    <property type="molecule type" value="Genomic_DNA"/>
</dbReference>